<feature type="region of interest" description="Disordered" evidence="1">
    <location>
        <begin position="684"/>
        <end position="725"/>
    </location>
</feature>
<dbReference type="EMBL" id="LSYV01000041">
    <property type="protein sequence ID" value="KXZ46859.1"/>
    <property type="molecule type" value="Genomic_DNA"/>
</dbReference>
<feature type="region of interest" description="Disordered" evidence="1">
    <location>
        <begin position="374"/>
        <end position="421"/>
    </location>
</feature>
<sequence length="725" mass="75184">MCKGHKVSEDNFHTGFQDLRWGCNDSLKQIGQLKKRSRRAWTKIEKNSLEHAVSALAPGAANADDIDWRVVARAVPGRTAKQCREKWLSDLRPGIDQGAWALQEEYVLALAHSRVGNKWAEIARYLPTRPINRVKNRWHSARRATEPHKVDTFLHIYTRLVRRDKKSEDGGCRGGGRKGKRAREEEEEDEEEEEEEEEDGATGGGNAAAIEAAKEQYALLAAKSLEVVPLADFEVGLDYYLRPGGDKEQTTANGNGNDNGKRHGIPCRKRGGGRRRTLPVRTVAAGGGGGGGGNDASGGGDGGGGGGGGSGAEIETWVAGGGEREAAAAAASKGSGARGKAGCKGSAGKTARGGSHSPRTATATANALNVKAGAEPADPVHEPPPRAYKPSGSALGTGGGGGGALGQRTESPQHPAPFALAPYGMPGPLREALDAAERIVRPQGPQGPQGPQRPHGPACLGMTGQRLGERDEQPARHGDGSDGGDGRNADNCGCGGGDDTDEESEWLRPVAGAQWSPGSEGSQGADSAFGGGAMRASWSGGAFFSAPSFWDTREIENYFAAELGQPPPGHEATDPCHLAPQQQPLRHVISGLGRKSVCHGGLRASPSALDTNEMEDYIDAQLLAPGREANGPCHSMPQQEPPPPLRPATSAPATFALAALSEPGLVPQQHHGLHWAMTAPSGMGHQAGGGGAGAGAGGAYGAAAFASAPPQPPQHMMPPPLPPPV</sequence>
<dbReference type="InterPro" id="IPR050560">
    <property type="entry name" value="MYB_TF"/>
</dbReference>
<name>A0A150GAJ6_GONPE</name>
<feature type="region of interest" description="Disordered" evidence="1">
    <location>
        <begin position="441"/>
        <end position="503"/>
    </location>
</feature>
<proteinExistence type="predicted"/>
<dbReference type="CDD" id="cd00167">
    <property type="entry name" value="SANT"/>
    <property type="match status" value="2"/>
</dbReference>
<evidence type="ECO:0000256" key="1">
    <source>
        <dbReference type="SAM" id="MobiDB-lite"/>
    </source>
</evidence>
<dbReference type="InterPro" id="IPR009057">
    <property type="entry name" value="Homeodomain-like_sf"/>
</dbReference>
<feature type="compositionally biased region" description="Basic and acidic residues" evidence="1">
    <location>
        <begin position="467"/>
        <end position="488"/>
    </location>
</feature>
<dbReference type="InterPro" id="IPR017930">
    <property type="entry name" value="Myb_dom"/>
</dbReference>
<dbReference type="AlphaFoldDB" id="A0A150GAJ6"/>
<accession>A0A150GAJ6</accession>
<gene>
    <name evidence="4" type="ORF">GPECTOR_40g593</name>
</gene>
<feature type="compositionally biased region" description="Gly residues" evidence="1">
    <location>
        <begin position="685"/>
        <end position="700"/>
    </location>
</feature>
<feature type="compositionally biased region" description="Pro residues" evidence="1">
    <location>
        <begin position="709"/>
        <end position="725"/>
    </location>
</feature>
<dbReference type="PANTHER" id="PTHR45614">
    <property type="entry name" value="MYB PROTEIN-RELATED"/>
    <property type="match status" value="1"/>
</dbReference>
<feature type="compositionally biased region" description="Low complexity" evidence="1">
    <location>
        <begin position="327"/>
        <end position="349"/>
    </location>
</feature>
<evidence type="ECO:0000259" key="2">
    <source>
        <dbReference type="PROSITE" id="PS50090"/>
    </source>
</evidence>
<feature type="compositionally biased region" description="Low complexity" evidence="1">
    <location>
        <begin position="441"/>
        <end position="457"/>
    </location>
</feature>
<feature type="domain" description="HTH myb-type" evidence="3">
    <location>
        <begin position="92"/>
        <end position="146"/>
    </location>
</feature>
<feature type="compositionally biased region" description="Gly residues" evidence="1">
    <location>
        <begin position="285"/>
        <end position="311"/>
    </location>
</feature>
<dbReference type="STRING" id="33097.A0A150GAJ6"/>
<dbReference type="Gene3D" id="1.10.10.60">
    <property type="entry name" value="Homeodomain-like"/>
    <property type="match status" value="2"/>
</dbReference>
<feature type="compositionally biased region" description="Gly residues" evidence="1">
    <location>
        <begin position="395"/>
        <end position="405"/>
    </location>
</feature>
<dbReference type="Proteomes" id="UP000075714">
    <property type="component" value="Unassembled WGS sequence"/>
</dbReference>
<feature type="region of interest" description="Disordered" evidence="1">
    <location>
        <begin position="245"/>
        <end position="360"/>
    </location>
</feature>
<feature type="region of interest" description="Disordered" evidence="1">
    <location>
        <begin position="166"/>
        <end position="204"/>
    </location>
</feature>
<organism evidence="4 5">
    <name type="scientific">Gonium pectorale</name>
    <name type="common">Green alga</name>
    <dbReference type="NCBI Taxonomy" id="33097"/>
    <lineage>
        <taxon>Eukaryota</taxon>
        <taxon>Viridiplantae</taxon>
        <taxon>Chlorophyta</taxon>
        <taxon>core chlorophytes</taxon>
        <taxon>Chlorophyceae</taxon>
        <taxon>CS clade</taxon>
        <taxon>Chlamydomonadales</taxon>
        <taxon>Volvocaceae</taxon>
        <taxon>Gonium</taxon>
    </lineage>
</organism>
<evidence type="ECO:0000259" key="3">
    <source>
        <dbReference type="PROSITE" id="PS51294"/>
    </source>
</evidence>
<dbReference type="GO" id="GO:0000978">
    <property type="term" value="F:RNA polymerase II cis-regulatory region sequence-specific DNA binding"/>
    <property type="evidence" value="ECO:0007669"/>
    <property type="project" value="TreeGrafter"/>
</dbReference>
<keyword evidence="5" id="KW-1185">Reference proteome</keyword>
<dbReference type="GO" id="GO:0000981">
    <property type="term" value="F:DNA-binding transcription factor activity, RNA polymerase II-specific"/>
    <property type="evidence" value="ECO:0007669"/>
    <property type="project" value="TreeGrafter"/>
</dbReference>
<protein>
    <submittedName>
        <fullName evidence="4">Uncharacterized protein</fullName>
    </submittedName>
</protein>
<feature type="domain" description="Myb-like" evidence="2">
    <location>
        <begin position="33"/>
        <end position="91"/>
    </location>
</feature>
<dbReference type="SMART" id="SM00717">
    <property type="entry name" value="SANT"/>
    <property type="match status" value="2"/>
</dbReference>
<feature type="domain" description="Myb-like" evidence="2">
    <location>
        <begin position="92"/>
        <end position="142"/>
    </location>
</feature>
<dbReference type="SUPFAM" id="SSF46689">
    <property type="entry name" value="Homeodomain-like"/>
    <property type="match status" value="1"/>
</dbReference>
<feature type="compositionally biased region" description="Acidic residues" evidence="1">
    <location>
        <begin position="185"/>
        <end position="200"/>
    </location>
</feature>
<dbReference type="PROSITE" id="PS51294">
    <property type="entry name" value="HTH_MYB"/>
    <property type="match status" value="1"/>
</dbReference>
<dbReference type="OrthoDB" id="2143914at2759"/>
<dbReference type="InterPro" id="IPR001005">
    <property type="entry name" value="SANT/Myb"/>
</dbReference>
<dbReference type="PANTHER" id="PTHR45614:SF218">
    <property type="entry name" value="TRANSCRIPTION FACTOR MYB119-RELATED"/>
    <property type="match status" value="1"/>
</dbReference>
<feature type="compositionally biased region" description="Basic residues" evidence="1">
    <location>
        <begin position="262"/>
        <end position="278"/>
    </location>
</feature>
<evidence type="ECO:0000313" key="5">
    <source>
        <dbReference type="Proteomes" id="UP000075714"/>
    </source>
</evidence>
<evidence type="ECO:0000313" key="4">
    <source>
        <dbReference type="EMBL" id="KXZ46859.1"/>
    </source>
</evidence>
<dbReference type="GO" id="GO:0005634">
    <property type="term" value="C:nucleus"/>
    <property type="evidence" value="ECO:0007669"/>
    <property type="project" value="TreeGrafter"/>
</dbReference>
<comment type="caution">
    <text evidence="4">The sequence shown here is derived from an EMBL/GenBank/DDBJ whole genome shotgun (WGS) entry which is preliminary data.</text>
</comment>
<reference evidence="5" key="1">
    <citation type="journal article" date="2016" name="Nat. Commun.">
        <title>The Gonium pectorale genome demonstrates co-option of cell cycle regulation during the evolution of multicellularity.</title>
        <authorList>
            <person name="Hanschen E.R."/>
            <person name="Marriage T.N."/>
            <person name="Ferris P.J."/>
            <person name="Hamaji T."/>
            <person name="Toyoda A."/>
            <person name="Fujiyama A."/>
            <person name="Neme R."/>
            <person name="Noguchi H."/>
            <person name="Minakuchi Y."/>
            <person name="Suzuki M."/>
            <person name="Kawai-Toyooka H."/>
            <person name="Smith D.R."/>
            <person name="Sparks H."/>
            <person name="Anderson J."/>
            <person name="Bakaric R."/>
            <person name="Luria V."/>
            <person name="Karger A."/>
            <person name="Kirschner M.W."/>
            <person name="Durand P.M."/>
            <person name="Michod R.E."/>
            <person name="Nozaki H."/>
            <person name="Olson B.J."/>
        </authorList>
    </citation>
    <scope>NUCLEOTIDE SEQUENCE [LARGE SCALE GENOMIC DNA]</scope>
    <source>
        <strain evidence="5">NIES-2863</strain>
    </source>
</reference>
<dbReference type="Pfam" id="PF00249">
    <property type="entry name" value="Myb_DNA-binding"/>
    <property type="match status" value="2"/>
</dbReference>
<dbReference type="PROSITE" id="PS50090">
    <property type="entry name" value="MYB_LIKE"/>
    <property type="match status" value="2"/>
</dbReference>